<gene>
    <name evidence="1" type="ORF">Taro_017123</name>
</gene>
<keyword evidence="2" id="KW-1185">Reference proteome</keyword>
<proteinExistence type="predicted"/>
<dbReference type="Proteomes" id="UP000652761">
    <property type="component" value="Unassembled WGS sequence"/>
</dbReference>
<organism evidence="1 2">
    <name type="scientific">Colocasia esculenta</name>
    <name type="common">Wild taro</name>
    <name type="synonym">Arum esculentum</name>
    <dbReference type="NCBI Taxonomy" id="4460"/>
    <lineage>
        <taxon>Eukaryota</taxon>
        <taxon>Viridiplantae</taxon>
        <taxon>Streptophyta</taxon>
        <taxon>Embryophyta</taxon>
        <taxon>Tracheophyta</taxon>
        <taxon>Spermatophyta</taxon>
        <taxon>Magnoliopsida</taxon>
        <taxon>Liliopsida</taxon>
        <taxon>Araceae</taxon>
        <taxon>Aroideae</taxon>
        <taxon>Colocasieae</taxon>
        <taxon>Colocasia</taxon>
    </lineage>
</organism>
<comment type="caution">
    <text evidence="1">The sequence shown here is derived from an EMBL/GenBank/DDBJ whole genome shotgun (WGS) entry which is preliminary data.</text>
</comment>
<accession>A0A843UQL1</accession>
<sequence length="80" mass="9718">MAFTCRQMFLAYRQPTLVCRQIVSDPKNCFWRTLAIDSHFLAVDRHQFVMNWSFFSQKCQQVIYSSTRRDFGIYVWRDQP</sequence>
<reference evidence="1" key="1">
    <citation type="submission" date="2017-07" db="EMBL/GenBank/DDBJ databases">
        <title>Taro Niue Genome Assembly and Annotation.</title>
        <authorList>
            <person name="Atibalentja N."/>
            <person name="Keating K."/>
            <person name="Fields C.J."/>
        </authorList>
    </citation>
    <scope>NUCLEOTIDE SEQUENCE</scope>
    <source>
        <strain evidence="1">Niue_2</strain>
        <tissue evidence="1">Leaf</tissue>
    </source>
</reference>
<dbReference type="AlphaFoldDB" id="A0A843UQL1"/>
<name>A0A843UQL1_COLES</name>
<protein>
    <submittedName>
        <fullName evidence="1">Uncharacterized protein</fullName>
    </submittedName>
</protein>
<dbReference type="EMBL" id="NMUH01000774">
    <property type="protein sequence ID" value="MQL84616.1"/>
    <property type="molecule type" value="Genomic_DNA"/>
</dbReference>
<evidence type="ECO:0000313" key="2">
    <source>
        <dbReference type="Proteomes" id="UP000652761"/>
    </source>
</evidence>
<evidence type="ECO:0000313" key="1">
    <source>
        <dbReference type="EMBL" id="MQL84616.1"/>
    </source>
</evidence>